<keyword evidence="10" id="KW-0456">Lyase</keyword>
<keyword evidence="5" id="KW-0276">Fatty acid metabolism</keyword>
<name>A0A931IFV9_9NOCA</name>
<dbReference type="AlphaFoldDB" id="A0A931IFV9"/>
<evidence type="ECO:0000259" key="14">
    <source>
        <dbReference type="Pfam" id="PF02737"/>
    </source>
</evidence>
<dbReference type="InterPro" id="IPR001753">
    <property type="entry name" value="Enoyl-CoA_hydra/iso"/>
</dbReference>
<accession>A0A931IFV9</accession>
<evidence type="ECO:0000256" key="6">
    <source>
        <dbReference type="ARBA" id="ARBA00022963"/>
    </source>
</evidence>
<dbReference type="InterPro" id="IPR006176">
    <property type="entry name" value="3-OHacyl-CoA_DH_NAD-bd"/>
</dbReference>
<dbReference type="GO" id="GO:0070403">
    <property type="term" value="F:NAD+ binding"/>
    <property type="evidence" value="ECO:0007669"/>
    <property type="project" value="InterPro"/>
</dbReference>
<dbReference type="GO" id="GO:0016509">
    <property type="term" value="F:long-chain (3S)-3-hydroxyacyl-CoA dehydrogenase (NAD+) activity"/>
    <property type="evidence" value="ECO:0007669"/>
    <property type="project" value="TreeGrafter"/>
</dbReference>
<evidence type="ECO:0000256" key="11">
    <source>
        <dbReference type="ARBA" id="ARBA00023268"/>
    </source>
</evidence>
<evidence type="ECO:0000256" key="7">
    <source>
        <dbReference type="ARBA" id="ARBA00023002"/>
    </source>
</evidence>
<protein>
    <submittedName>
        <fullName evidence="15">Enoyl-CoA hydratase/isomerase family protein</fullName>
    </submittedName>
</protein>
<dbReference type="RefSeq" id="WP_196152115.1">
    <property type="nucleotide sequence ID" value="NZ_JADMLG010000012.1"/>
</dbReference>
<comment type="pathway">
    <text evidence="2">Lipid metabolism; butanoate metabolism.</text>
</comment>
<evidence type="ECO:0000256" key="3">
    <source>
        <dbReference type="ARBA" id="ARBA00007005"/>
    </source>
</evidence>
<evidence type="ECO:0000256" key="12">
    <source>
        <dbReference type="ARBA" id="ARBA00049556"/>
    </source>
</evidence>
<comment type="similarity">
    <text evidence="4">Belongs to the 3-hydroxyacyl-CoA dehydrogenase family.</text>
</comment>
<dbReference type="InterPro" id="IPR006108">
    <property type="entry name" value="3HC_DH_C"/>
</dbReference>
<dbReference type="Proteomes" id="UP000655751">
    <property type="component" value="Unassembled WGS sequence"/>
</dbReference>
<evidence type="ECO:0000256" key="1">
    <source>
        <dbReference type="ARBA" id="ARBA00005005"/>
    </source>
</evidence>
<dbReference type="InterPro" id="IPR029045">
    <property type="entry name" value="ClpP/crotonase-like_dom_sf"/>
</dbReference>
<dbReference type="InterPro" id="IPR050136">
    <property type="entry name" value="FA_oxidation_alpha_subunit"/>
</dbReference>
<evidence type="ECO:0000256" key="5">
    <source>
        <dbReference type="ARBA" id="ARBA00022832"/>
    </source>
</evidence>
<reference evidence="15" key="1">
    <citation type="submission" date="2020-11" db="EMBL/GenBank/DDBJ databases">
        <title>Nocardia NEAU-351.nov., a novel actinomycete isolated from the cow dung.</title>
        <authorList>
            <person name="Zhang X."/>
        </authorList>
    </citation>
    <scope>NUCLEOTIDE SEQUENCE</scope>
    <source>
        <strain evidence="15">NEAU-351</strain>
    </source>
</reference>
<feature type="domain" description="3-hydroxyacyl-CoA dehydrogenase C-terminal" evidence="13">
    <location>
        <begin position="506"/>
        <end position="601"/>
    </location>
</feature>
<dbReference type="SUPFAM" id="SSF48179">
    <property type="entry name" value="6-phosphogluconate dehydrogenase C-terminal domain-like"/>
    <property type="match status" value="2"/>
</dbReference>
<dbReference type="EMBL" id="JADMLG010000012">
    <property type="protein sequence ID" value="MBH0779803.1"/>
    <property type="molecule type" value="Genomic_DNA"/>
</dbReference>
<feature type="domain" description="3-hydroxyacyl-CoA dehydrogenase NAD binding" evidence="14">
    <location>
        <begin position="326"/>
        <end position="503"/>
    </location>
</feature>
<evidence type="ECO:0000256" key="10">
    <source>
        <dbReference type="ARBA" id="ARBA00023239"/>
    </source>
</evidence>
<dbReference type="Gene3D" id="3.40.50.720">
    <property type="entry name" value="NAD(P)-binding Rossmann-like Domain"/>
    <property type="match status" value="1"/>
</dbReference>
<evidence type="ECO:0000256" key="4">
    <source>
        <dbReference type="ARBA" id="ARBA00009463"/>
    </source>
</evidence>
<dbReference type="InterPro" id="IPR036291">
    <property type="entry name" value="NAD(P)-bd_dom_sf"/>
</dbReference>
<evidence type="ECO:0000256" key="8">
    <source>
        <dbReference type="ARBA" id="ARBA00023027"/>
    </source>
</evidence>
<dbReference type="Pfam" id="PF00378">
    <property type="entry name" value="ECH_1"/>
    <property type="match status" value="1"/>
</dbReference>
<evidence type="ECO:0000259" key="13">
    <source>
        <dbReference type="Pfam" id="PF00725"/>
    </source>
</evidence>
<dbReference type="FunFam" id="3.40.50.720:FF:000009">
    <property type="entry name" value="Fatty oxidation complex, alpha subunit"/>
    <property type="match status" value="1"/>
</dbReference>
<dbReference type="SUPFAM" id="SSF52096">
    <property type="entry name" value="ClpP/crotonase"/>
    <property type="match status" value="1"/>
</dbReference>
<dbReference type="Gene3D" id="1.10.1040.50">
    <property type="match status" value="1"/>
</dbReference>
<keyword evidence="8" id="KW-0520">NAD</keyword>
<dbReference type="SUPFAM" id="SSF51735">
    <property type="entry name" value="NAD(P)-binding Rossmann-fold domains"/>
    <property type="match status" value="1"/>
</dbReference>
<dbReference type="PANTHER" id="PTHR43612">
    <property type="entry name" value="TRIFUNCTIONAL ENZYME SUBUNIT ALPHA"/>
    <property type="match status" value="1"/>
</dbReference>
<sequence>MTTNTNSIGYAVDADGVATLTMDVPGAPVNAVGSRFMADLAAAIDRAAADAAAKGILLVSGKDTFLAGADLKEMDSNGARPAAALSPAERLDLQQALSDALRKLETCGKPVAVVINGVAAGAGLELALACHYRVAVDDRGVVLGLPESQVGLIPGSGGTQRLPRLIGVEKAVPLMLQGKLVPAGQAKDLGIVDAVLPAEQARAEAERWLLEEGDPVQPWDKKGYRVPGGLPTASAEVGRVFFLGNTMTRAKTFGTAPAQSAILAAVWEGIRLPFDTAVRLEGKYFQRIFEDPTSKAIIRTMFVSKKAADKLVARPAGIPKAQIRRLGIAGAGTMGAGIALAAAKAGLGVVLLDTTEDKARAGKGYAEKRLNRDVEKGRSTVDKRDAILGRIEATADFTAFADVDFVVEAVFESESVKREVYAEIEKHLPEGVVLASNTSALPITGLADLTQRAADFIGTHFFSPAERMPLVEVIRGRATSDRTLAHALDLAQILRKTPIVVNDNWGFFTSRFIGSFLTESMRMVQEGVLPALVENGARMVGMPQGALTVTDAIGIDVGRAALIEKVRADENAKAADYELGAFLVGKYDRRGRKNGKGFYDYGADGSKRLWAGLSEAIPPLPVQPTIEEVQVRILYAQLAEGARAFAEGVLLGPADGDLGATLGVGFPAHLGGPFVAMDQIGITEVLARLDRLRDAHGDKFAAPELLRAMARNGWTFYGPMAVVSPGAPESLAAGRSA</sequence>
<dbReference type="Gene3D" id="3.90.226.10">
    <property type="entry name" value="2-enoyl-CoA Hydratase, Chain A, domain 1"/>
    <property type="match status" value="1"/>
</dbReference>
<keyword evidence="9" id="KW-0443">Lipid metabolism</keyword>
<proteinExistence type="inferred from homology"/>
<evidence type="ECO:0000313" key="15">
    <source>
        <dbReference type="EMBL" id="MBH0779803.1"/>
    </source>
</evidence>
<comment type="similarity">
    <text evidence="3">In the central section; belongs to the 3-hydroxyacyl-CoA dehydrogenase family.</text>
</comment>
<keyword evidence="6" id="KW-0442">Lipid degradation</keyword>
<organism evidence="15 16">
    <name type="scientific">Nocardia bovistercoris</name>
    <dbReference type="NCBI Taxonomy" id="2785916"/>
    <lineage>
        <taxon>Bacteria</taxon>
        <taxon>Bacillati</taxon>
        <taxon>Actinomycetota</taxon>
        <taxon>Actinomycetes</taxon>
        <taxon>Mycobacteriales</taxon>
        <taxon>Nocardiaceae</taxon>
        <taxon>Nocardia</taxon>
    </lineage>
</organism>
<dbReference type="Pfam" id="PF02737">
    <property type="entry name" value="3HCDH_N"/>
    <property type="match status" value="1"/>
</dbReference>
<comment type="catalytic activity">
    <reaction evidence="12">
        <text>a (3S)-3-hydroxyacyl-CoA + NAD(+) = a 3-oxoacyl-CoA + NADH + H(+)</text>
        <dbReference type="Rhea" id="RHEA:22432"/>
        <dbReference type="ChEBI" id="CHEBI:15378"/>
        <dbReference type="ChEBI" id="CHEBI:57318"/>
        <dbReference type="ChEBI" id="CHEBI:57540"/>
        <dbReference type="ChEBI" id="CHEBI:57945"/>
        <dbReference type="ChEBI" id="CHEBI:90726"/>
        <dbReference type="EC" id="1.1.1.35"/>
    </reaction>
</comment>
<keyword evidence="11" id="KW-0511">Multifunctional enzyme</keyword>
<dbReference type="PANTHER" id="PTHR43612:SF3">
    <property type="entry name" value="TRIFUNCTIONAL ENZYME SUBUNIT ALPHA, MITOCHONDRIAL"/>
    <property type="match status" value="1"/>
</dbReference>
<dbReference type="Pfam" id="PF00725">
    <property type="entry name" value="3HCDH"/>
    <property type="match status" value="1"/>
</dbReference>
<dbReference type="CDD" id="cd06558">
    <property type="entry name" value="crotonase-like"/>
    <property type="match status" value="1"/>
</dbReference>
<keyword evidence="7" id="KW-0560">Oxidoreductase</keyword>
<comment type="pathway">
    <text evidence="1">Lipid metabolism; fatty acid beta-oxidation.</text>
</comment>
<dbReference type="GO" id="GO:0006635">
    <property type="term" value="P:fatty acid beta-oxidation"/>
    <property type="evidence" value="ECO:0007669"/>
    <property type="project" value="TreeGrafter"/>
</dbReference>
<keyword evidence="16" id="KW-1185">Reference proteome</keyword>
<comment type="caution">
    <text evidence="15">The sequence shown here is derived from an EMBL/GenBank/DDBJ whole genome shotgun (WGS) entry which is preliminary data.</text>
</comment>
<dbReference type="GO" id="GO:0004300">
    <property type="term" value="F:enoyl-CoA hydratase activity"/>
    <property type="evidence" value="ECO:0007669"/>
    <property type="project" value="TreeGrafter"/>
</dbReference>
<dbReference type="InterPro" id="IPR008927">
    <property type="entry name" value="6-PGluconate_DH-like_C_sf"/>
</dbReference>
<evidence type="ECO:0000256" key="9">
    <source>
        <dbReference type="ARBA" id="ARBA00023098"/>
    </source>
</evidence>
<evidence type="ECO:0000256" key="2">
    <source>
        <dbReference type="ARBA" id="ARBA00005086"/>
    </source>
</evidence>
<gene>
    <name evidence="15" type="ORF">IT779_26370</name>
</gene>
<evidence type="ECO:0000313" key="16">
    <source>
        <dbReference type="Proteomes" id="UP000655751"/>
    </source>
</evidence>